<dbReference type="RefSeq" id="XP_004024033.1">
    <property type="nucleotide sequence ID" value="XM_004023984.1"/>
</dbReference>
<gene>
    <name evidence="1" type="ORF">IMG5_201740</name>
</gene>
<dbReference type="GeneID" id="14903203"/>
<dbReference type="InParanoid" id="G0R5X2"/>
<accession>G0R5X2</accession>
<keyword evidence="2" id="KW-1185">Reference proteome</keyword>
<name>G0R5X2_ICHMU</name>
<dbReference type="AlphaFoldDB" id="G0R5X2"/>
<protein>
    <submittedName>
        <fullName evidence="1">Uncharacterized protein</fullName>
    </submittedName>
</protein>
<organism evidence="1 2">
    <name type="scientific">Ichthyophthirius multifiliis</name>
    <name type="common">White spot disease agent</name>
    <name type="synonym">Ich</name>
    <dbReference type="NCBI Taxonomy" id="5932"/>
    <lineage>
        <taxon>Eukaryota</taxon>
        <taxon>Sar</taxon>
        <taxon>Alveolata</taxon>
        <taxon>Ciliophora</taxon>
        <taxon>Intramacronucleata</taxon>
        <taxon>Oligohymenophorea</taxon>
        <taxon>Hymenostomatida</taxon>
        <taxon>Ophryoglenina</taxon>
        <taxon>Ichthyophthirius</taxon>
    </lineage>
</organism>
<evidence type="ECO:0000313" key="2">
    <source>
        <dbReference type="Proteomes" id="UP000008983"/>
    </source>
</evidence>
<evidence type="ECO:0000313" key="1">
    <source>
        <dbReference type="EMBL" id="EGR27149.1"/>
    </source>
</evidence>
<sequence>MLQQLQLLSFQSKTSQNVFLNFYQILIILQFIESQMLIAIRTFQYMQLNIN</sequence>
<proteinExistence type="predicted"/>
<reference evidence="1 2" key="1">
    <citation type="submission" date="2011-07" db="EMBL/GenBank/DDBJ databases">
        <authorList>
            <person name="Coyne R."/>
            <person name="Brami D."/>
            <person name="Johnson J."/>
            <person name="Hostetler J."/>
            <person name="Hannick L."/>
            <person name="Clark T."/>
            <person name="Cassidy-Hanley D."/>
            <person name="Inman J."/>
        </authorList>
    </citation>
    <scope>NUCLEOTIDE SEQUENCE [LARGE SCALE GENOMIC DNA]</scope>
    <source>
        <strain evidence="1 2">G5</strain>
    </source>
</reference>
<dbReference type="Proteomes" id="UP000008983">
    <property type="component" value="Unassembled WGS sequence"/>
</dbReference>
<dbReference type="EMBL" id="GL984387">
    <property type="protein sequence ID" value="EGR27149.1"/>
    <property type="molecule type" value="Genomic_DNA"/>
</dbReference>